<name>A0ABQ6MK45_9STRA</name>
<dbReference type="Pfam" id="PF00022">
    <property type="entry name" value="Actin"/>
    <property type="match status" value="1"/>
</dbReference>
<comment type="similarity">
    <text evidence="2">Belongs to the actin family.</text>
</comment>
<dbReference type="Gene3D" id="3.90.640.10">
    <property type="entry name" value="Actin, Chain A, domain 4"/>
    <property type="match status" value="1"/>
</dbReference>
<dbReference type="SUPFAM" id="SSF53067">
    <property type="entry name" value="Actin-like ATPase domain"/>
    <property type="match status" value="2"/>
</dbReference>
<proteinExistence type="inferred from homology"/>
<evidence type="ECO:0000313" key="4">
    <source>
        <dbReference type="EMBL" id="GMI27377.1"/>
    </source>
</evidence>
<evidence type="ECO:0000256" key="3">
    <source>
        <dbReference type="SAM" id="MobiDB-lite"/>
    </source>
</evidence>
<keyword evidence="5" id="KW-1185">Reference proteome</keyword>
<gene>
    <name evidence="4" type="ORF">TeGR_g14488</name>
</gene>
<dbReference type="InterPro" id="IPR004000">
    <property type="entry name" value="Actin"/>
</dbReference>
<comment type="catalytic activity">
    <reaction evidence="1">
        <text>ATP + H2O = ADP + phosphate + H(+)</text>
        <dbReference type="Rhea" id="RHEA:13065"/>
        <dbReference type="ChEBI" id="CHEBI:15377"/>
        <dbReference type="ChEBI" id="CHEBI:15378"/>
        <dbReference type="ChEBI" id="CHEBI:30616"/>
        <dbReference type="ChEBI" id="CHEBI:43474"/>
        <dbReference type="ChEBI" id="CHEBI:456216"/>
    </reaction>
</comment>
<evidence type="ECO:0000256" key="2">
    <source>
        <dbReference type="RuleBase" id="RU000487"/>
    </source>
</evidence>
<sequence>MSSFENGEGALVIDVGSSSCKAGWSGEDMPRAHFPSVMSTGEHALESKEARQAKEIRRAESMEEPTTSVNVSGKSAPVSLKHPVVRGKVDLSDDTMEKLLEHTFSVELDMYSESLAVPVLVSEAPGTDKATRARLTQMLFEQFKVSGVCFANSAVLSLFASGRTRGVVLEVGAGVSSVVPVFEGYSLPHAVLSMDCAGQDVTSFLKQNINHELSHQAVQAIKHKVANANKMDGKGKQSEKSEYELPDGTTINIDGVYASACVDQLFNPDEYGIEAVDGGLGDMLAKSMSMCDKDLQPDLHRNIVLSGGTTMIKGFSERVKNEVRGGVDGPINVVPDSTGIEPGYNSQRQIGAWIGGSILASLDTFNKISVSKQDYEDEGSNANIVHRSAAKGRDQVTEDNRG</sequence>
<dbReference type="SMART" id="SM00268">
    <property type="entry name" value="ACTIN"/>
    <property type="match status" value="1"/>
</dbReference>
<reference evidence="4 5" key="1">
    <citation type="journal article" date="2023" name="Commun. Biol.">
        <title>Genome analysis of Parmales, the sister group of diatoms, reveals the evolutionary specialization of diatoms from phago-mixotrophs to photoautotrophs.</title>
        <authorList>
            <person name="Ban H."/>
            <person name="Sato S."/>
            <person name="Yoshikawa S."/>
            <person name="Yamada K."/>
            <person name="Nakamura Y."/>
            <person name="Ichinomiya M."/>
            <person name="Sato N."/>
            <person name="Blanc-Mathieu R."/>
            <person name="Endo H."/>
            <person name="Kuwata A."/>
            <person name="Ogata H."/>
        </authorList>
    </citation>
    <scope>NUCLEOTIDE SEQUENCE [LARGE SCALE GENOMIC DNA]</scope>
</reference>
<feature type="region of interest" description="Disordered" evidence="3">
    <location>
        <begin position="376"/>
        <end position="402"/>
    </location>
</feature>
<evidence type="ECO:0008006" key="6">
    <source>
        <dbReference type="Google" id="ProtNLM"/>
    </source>
</evidence>
<feature type="compositionally biased region" description="Polar residues" evidence="3">
    <location>
        <begin position="64"/>
        <end position="73"/>
    </location>
</feature>
<dbReference type="Proteomes" id="UP001165060">
    <property type="component" value="Unassembled WGS sequence"/>
</dbReference>
<organism evidence="4 5">
    <name type="scientific">Tetraparma gracilis</name>
    <dbReference type="NCBI Taxonomy" id="2962635"/>
    <lineage>
        <taxon>Eukaryota</taxon>
        <taxon>Sar</taxon>
        <taxon>Stramenopiles</taxon>
        <taxon>Ochrophyta</taxon>
        <taxon>Bolidophyceae</taxon>
        <taxon>Parmales</taxon>
        <taxon>Triparmaceae</taxon>
        <taxon>Tetraparma</taxon>
    </lineage>
</organism>
<dbReference type="PRINTS" id="PR00190">
    <property type="entry name" value="ACTIN"/>
</dbReference>
<dbReference type="PANTHER" id="PTHR11937">
    <property type="entry name" value="ACTIN"/>
    <property type="match status" value="1"/>
</dbReference>
<accession>A0ABQ6MK45</accession>
<evidence type="ECO:0000256" key="1">
    <source>
        <dbReference type="ARBA" id="ARBA00049360"/>
    </source>
</evidence>
<protein>
    <recommendedName>
        <fullName evidence="6">Actin</fullName>
    </recommendedName>
</protein>
<dbReference type="Gene3D" id="3.30.420.40">
    <property type="match status" value="2"/>
</dbReference>
<evidence type="ECO:0000313" key="5">
    <source>
        <dbReference type="Proteomes" id="UP001165060"/>
    </source>
</evidence>
<feature type="region of interest" description="Disordered" evidence="3">
    <location>
        <begin position="56"/>
        <end position="75"/>
    </location>
</feature>
<dbReference type="EMBL" id="BRYB01000306">
    <property type="protein sequence ID" value="GMI27377.1"/>
    <property type="molecule type" value="Genomic_DNA"/>
</dbReference>
<comment type="caution">
    <text evidence="4">The sequence shown here is derived from an EMBL/GenBank/DDBJ whole genome shotgun (WGS) entry which is preliminary data.</text>
</comment>
<dbReference type="InterPro" id="IPR043129">
    <property type="entry name" value="ATPase_NBD"/>
</dbReference>
<feature type="compositionally biased region" description="Basic and acidic residues" evidence="3">
    <location>
        <begin position="391"/>
        <end position="402"/>
    </location>
</feature>